<protein>
    <submittedName>
        <fullName evidence="3">XRE family transcriptional regulator</fullName>
    </submittedName>
</protein>
<dbReference type="PANTHER" id="PTHR33516:SF2">
    <property type="entry name" value="LEXA REPRESSOR-RELATED"/>
    <property type="match status" value="1"/>
</dbReference>
<evidence type="ECO:0000259" key="2">
    <source>
        <dbReference type="Pfam" id="PF00717"/>
    </source>
</evidence>
<dbReference type="InterPro" id="IPR039418">
    <property type="entry name" value="LexA-like"/>
</dbReference>
<dbReference type="RefSeq" id="WP_171386631.1">
    <property type="nucleotide sequence ID" value="NZ_JAPFIQ010000013.1"/>
</dbReference>
<dbReference type="InterPro" id="IPR015927">
    <property type="entry name" value="Peptidase_S24_S26A/B/C"/>
</dbReference>
<dbReference type="PANTHER" id="PTHR33516">
    <property type="entry name" value="LEXA REPRESSOR"/>
    <property type="match status" value="1"/>
</dbReference>
<reference evidence="3" key="1">
    <citation type="submission" date="2022-11" db="EMBL/GenBank/DDBJ databases">
        <title>Role of the vibriolysin VemA secreted by the emergent pathogen Vibrio europaeus in the colonization of Manila clam mucus.</title>
        <authorList>
            <person name="Martinez C."/>
            <person name="Rodriguez S."/>
            <person name="Vences A."/>
            <person name="Barja J.L."/>
            <person name="Toranzo A.E."/>
            <person name="Dubert J."/>
        </authorList>
    </citation>
    <scope>NUCLEOTIDE SEQUENCE</scope>
    <source>
        <strain evidence="3">3454</strain>
    </source>
</reference>
<evidence type="ECO:0000313" key="3">
    <source>
        <dbReference type="EMBL" id="MDC5738579.1"/>
    </source>
</evidence>
<comment type="caution">
    <text evidence="3">The sequence shown here is derived from an EMBL/GenBank/DDBJ whole genome shotgun (WGS) entry which is preliminary data.</text>
</comment>
<dbReference type="Gene3D" id="2.10.109.10">
    <property type="entry name" value="Umud Fragment, subunit A"/>
    <property type="match status" value="1"/>
</dbReference>
<sequence>MELHELIKAERTKRFSLDEVAATFKEWGIDCSSSTLSRVERGAIPSWPIVDGFCKLFGWSLSDLERKLGRTIGSEQPSETKESPRKRHVSSAIGREIPIVSWVNAGGWAESPCIESYNQDKKFVTGKMPKNTFGLVVSGNSMENCEAKETFPNGSLILVNPDRDPEIGDYVVAVDEATQEATFKQLLEDCGKKMLVPLNPQYQVMDVTETTMIKGVVFRNIVDKKV</sequence>
<feature type="region of interest" description="Disordered" evidence="1">
    <location>
        <begin position="71"/>
        <end position="90"/>
    </location>
</feature>
<dbReference type="Pfam" id="PF00717">
    <property type="entry name" value="Peptidase_S24"/>
    <property type="match status" value="1"/>
</dbReference>
<dbReference type="EMBL" id="JAPFIT010000005">
    <property type="protein sequence ID" value="MDC5738579.1"/>
    <property type="molecule type" value="Genomic_DNA"/>
</dbReference>
<dbReference type="SUPFAM" id="SSF51306">
    <property type="entry name" value="LexA/Signal peptidase"/>
    <property type="match status" value="1"/>
</dbReference>
<dbReference type="CDD" id="cd06529">
    <property type="entry name" value="S24_LexA-like"/>
    <property type="match status" value="1"/>
</dbReference>
<evidence type="ECO:0000256" key="1">
    <source>
        <dbReference type="SAM" id="MobiDB-lite"/>
    </source>
</evidence>
<dbReference type="InterPro" id="IPR001387">
    <property type="entry name" value="Cro/C1-type_HTH"/>
</dbReference>
<keyword evidence="4" id="KW-1185">Reference proteome</keyword>
<dbReference type="Proteomes" id="UP001150001">
    <property type="component" value="Unassembled WGS sequence"/>
</dbReference>
<proteinExistence type="predicted"/>
<gene>
    <name evidence="3" type="ORF">OPW20_00800</name>
</gene>
<evidence type="ECO:0000313" key="4">
    <source>
        <dbReference type="Proteomes" id="UP001150001"/>
    </source>
</evidence>
<dbReference type="InterPro" id="IPR050077">
    <property type="entry name" value="LexA_repressor"/>
</dbReference>
<accession>A0ABT5GMT6</accession>
<name>A0ABT5GMT6_9VIBR</name>
<feature type="domain" description="Peptidase S24/S26A/S26B/S26C" evidence="2">
    <location>
        <begin position="98"/>
        <end position="217"/>
    </location>
</feature>
<organism evidence="3 4">
    <name type="scientific">Vibrio europaeus</name>
    <dbReference type="NCBI Taxonomy" id="300876"/>
    <lineage>
        <taxon>Bacteria</taxon>
        <taxon>Pseudomonadati</taxon>
        <taxon>Pseudomonadota</taxon>
        <taxon>Gammaproteobacteria</taxon>
        <taxon>Vibrionales</taxon>
        <taxon>Vibrionaceae</taxon>
        <taxon>Vibrio</taxon>
        <taxon>Vibrio oreintalis group</taxon>
    </lineage>
</organism>
<dbReference type="CDD" id="cd00093">
    <property type="entry name" value="HTH_XRE"/>
    <property type="match status" value="1"/>
</dbReference>
<dbReference type="InterPro" id="IPR036286">
    <property type="entry name" value="LexA/Signal_pep-like_sf"/>
</dbReference>